<keyword evidence="6" id="KW-0406">Ion transport</keyword>
<dbReference type="InterPro" id="IPR003593">
    <property type="entry name" value="AAA+_ATPase"/>
</dbReference>
<name>A0A7W7W4A9_9ACTN</name>
<dbReference type="GO" id="GO:0005886">
    <property type="term" value="C:plasma membrane"/>
    <property type="evidence" value="ECO:0007669"/>
    <property type="project" value="UniProtKB-SubCell"/>
</dbReference>
<keyword evidence="10" id="KW-1185">Reference proteome</keyword>
<dbReference type="GO" id="GO:0006826">
    <property type="term" value="P:iron ion transport"/>
    <property type="evidence" value="ECO:0007669"/>
    <property type="project" value="UniProtKB-KW"/>
</dbReference>
<evidence type="ECO:0000256" key="1">
    <source>
        <dbReference type="ARBA" id="ARBA00004202"/>
    </source>
</evidence>
<accession>A0A7W7W4A9</accession>
<dbReference type="EMBL" id="JACHJT010000001">
    <property type="protein sequence ID" value="MBB4933403.1"/>
    <property type="molecule type" value="Genomic_DNA"/>
</dbReference>
<dbReference type="PANTHER" id="PTHR42771:SF2">
    <property type="entry name" value="IRON(3+)-HYDROXAMATE IMPORT ATP-BINDING PROTEIN FHUC"/>
    <property type="match status" value="1"/>
</dbReference>
<feature type="domain" description="AAA+ ATPase" evidence="8">
    <location>
        <begin position="41"/>
        <end position="222"/>
    </location>
</feature>
<dbReference type="RefSeq" id="WP_312885399.1">
    <property type="nucleotide sequence ID" value="NZ_JACHJT010000001.1"/>
</dbReference>
<dbReference type="Pfam" id="PF13476">
    <property type="entry name" value="AAA_23"/>
    <property type="match status" value="1"/>
</dbReference>
<evidence type="ECO:0000256" key="6">
    <source>
        <dbReference type="ARBA" id="ARBA00023065"/>
    </source>
</evidence>
<keyword evidence="5" id="KW-0408">Iron</keyword>
<dbReference type="Gene3D" id="3.40.50.300">
    <property type="entry name" value="P-loop containing nucleotide triphosphate hydrolases"/>
    <property type="match status" value="2"/>
</dbReference>
<dbReference type="PANTHER" id="PTHR42771">
    <property type="entry name" value="IRON(3+)-HYDROXAMATE IMPORT ATP-BINDING PROTEIN FHUC"/>
    <property type="match status" value="1"/>
</dbReference>
<evidence type="ECO:0000313" key="9">
    <source>
        <dbReference type="EMBL" id="MBB4933403.1"/>
    </source>
</evidence>
<evidence type="ECO:0000256" key="4">
    <source>
        <dbReference type="ARBA" id="ARBA00022496"/>
    </source>
</evidence>
<dbReference type="AlphaFoldDB" id="A0A7W7W4A9"/>
<dbReference type="SMART" id="SM00382">
    <property type="entry name" value="AAA"/>
    <property type="match status" value="1"/>
</dbReference>
<keyword evidence="3" id="KW-1003">Cell membrane</keyword>
<organism evidence="9 10">
    <name type="scientific">Lipingzhangella halophila</name>
    <dbReference type="NCBI Taxonomy" id="1783352"/>
    <lineage>
        <taxon>Bacteria</taxon>
        <taxon>Bacillati</taxon>
        <taxon>Actinomycetota</taxon>
        <taxon>Actinomycetes</taxon>
        <taxon>Streptosporangiales</taxon>
        <taxon>Nocardiopsidaceae</taxon>
        <taxon>Lipingzhangella</taxon>
    </lineage>
</organism>
<dbReference type="SUPFAM" id="SSF52540">
    <property type="entry name" value="P-loop containing nucleoside triphosphate hydrolases"/>
    <property type="match status" value="1"/>
</dbReference>
<dbReference type="InterPro" id="IPR051535">
    <property type="entry name" value="Siderophore_ABC-ATPase"/>
</dbReference>
<evidence type="ECO:0000256" key="2">
    <source>
        <dbReference type="ARBA" id="ARBA00022448"/>
    </source>
</evidence>
<dbReference type="GO" id="GO:0016887">
    <property type="term" value="F:ATP hydrolysis activity"/>
    <property type="evidence" value="ECO:0007669"/>
    <property type="project" value="InterPro"/>
</dbReference>
<protein>
    <submittedName>
        <fullName evidence="9">Putative ATPase</fullName>
    </submittedName>
</protein>
<gene>
    <name evidence="9" type="ORF">F4561_004223</name>
</gene>
<keyword evidence="2" id="KW-0813">Transport</keyword>
<evidence type="ECO:0000259" key="8">
    <source>
        <dbReference type="SMART" id="SM00382"/>
    </source>
</evidence>
<evidence type="ECO:0000256" key="3">
    <source>
        <dbReference type="ARBA" id="ARBA00022475"/>
    </source>
</evidence>
<comment type="caution">
    <text evidence="9">The sequence shown here is derived from an EMBL/GenBank/DDBJ whole genome shotgun (WGS) entry which is preliminary data.</text>
</comment>
<sequence>MLIQRLHVSDDRLGGDAPDPQEWPYTIPAIGQLLHEGLEFTQPVTFLVGENGSGKSTLIEAVAEAYGINARGGRGSQTRKTPVQERSPLGQHLELDLTAQGAKYAANRKLKKRSYFLRAETAFDFINYVSSFEYILPGYWQEDLRVRSHGEGYLTVLRTILSEPGLYLMDEPEAALSFMSCLQLVGLLHEAGEGGAQIICATHSPILAATPEADIIEFTDTGAHHTTWDKLELVDHWRRYLAKPEKYLRHLVDE</sequence>
<dbReference type="InterPro" id="IPR027417">
    <property type="entry name" value="P-loop_NTPase"/>
</dbReference>
<dbReference type="Proteomes" id="UP000523007">
    <property type="component" value="Unassembled WGS sequence"/>
</dbReference>
<dbReference type="InterPro" id="IPR038729">
    <property type="entry name" value="Rad50/SbcC_AAA"/>
</dbReference>
<keyword evidence="7" id="KW-0472">Membrane</keyword>
<proteinExistence type="predicted"/>
<dbReference type="GO" id="GO:0006302">
    <property type="term" value="P:double-strand break repair"/>
    <property type="evidence" value="ECO:0007669"/>
    <property type="project" value="InterPro"/>
</dbReference>
<evidence type="ECO:0000313" key="10">
    <source>
        <dbReference type="Proteomes" id="UP000523007"/>
    </source>
</evidence>
<keyword evidence="4" id="KW-0410">Iron transport</keyword>
<evidence type="ECO:0000256" key="7">
    <source>
        <dbReference type="ARBA" id="ARBA00023136"/>
    </source>
</evidence>
<evidence type="ECO:0000256" key="5">
    <source>
        <dbReference type="ARBA" id="ARBA00023004"/>
    </source>
</evidence>
<comment type="subcellular location">
    <subcellularLocation>
        <location evidence="1">Cell membrane</location>
        <topology evidence="1">Peripheral membrane protein</topology>
    </subcellularLocation>
</comment>
<dbReference type="CDD" id="cd00267">
    <property type="entry name" value="ABC_ATPase"/>
    <property type="match status" value="1"/>
</dbReference>
<reference evidence="9 10" key="1">
    <citation type="submission" date="2020-08" db="EMBL/GenBank/DDBJ databases">
        <title>Sequencing the genomes of 1000 actinobacteria strains.</title>
        <authorList>
            <person name="Klenk H.-P."/>
        </authorList>
    </citation>
    <scope>NUCLEOTIDE SEQUENCE [LARGE SCALE GENOMIC DNA]</scope>
    <source>
        <strain evidence="9 10">DSM 102030</strain>
    </source>
</reference>